<proteinExistence type="predicted"/>
<keyword evidence="1" id="KW-0812">Transmembrane</keyword>
<sequence>MLEKKEGDSFSSFSLLRELISSCMSFALSSKPCFKRACCSCSLLFMTVLNSAAAFFLSSSIFFSSCFMFSWKVRSWSISCFSAIFLCSSEARLSLSMASILARFSCSFR</sequence>
<organism evidence="2">
    <name type="scientific">Anguilla anguilla</name>
    <name type="common">European freshwater eel</name>
    <name type="synonym">Muraena anguilla</name>
    <dbReference type="NCBI Taxonomy" id="7936"/>
    <lineage>
        <taxon>Eukaryota</taxon>
        <taxon>Metazoa</taxon>
        <taxon>Chordata</taxon>
        <taxon>Craniata</taxon>
        <taxon>Vertebrata</taxon>
        <taxon>Euteleostomi</taxon>
        <taxon>Actinopterygii</taxon>
        <taxon>Neopterygii</taxon>
        <taxon>Teleostei</taxon>
        <taxon>Anguilliformes</taxon>
        <taxon>Anguillidae</taxon>
        <taxon>Anguilla</taxon>
    </lineage>
</organism>
<evidence type="ECO:0000313" key="2">
    <source>
        <dbReference type="EMBL" id="JAI05654.1"/>
    </source>
</evidence>
<feature type="transmembrane region" description="Helical" evidence="1">
    <location>
        <begin position="43"/>
        <end position="70"/>
    </location>
</feature>
<keyword evidence="1" id="KW-1133">Transmembrane helix</keyword>
<dbReference type="EMBL" id="GBXM01002924">
    <property type="protein sequence ID" value="JAI05654.1"/>
    <property type="molecule type" value="Transcribed_RNA"/>
</dbReference>
<protein>
    <submittedName>
        <fullName evidence="2">Uncharacterized protein</fullName>
    </submittedName>
</protein>
<accession>A0A0E9XVC5</accession>
<keyword evidence="1" id="KW-0472">Membrane</keyword>
<reference evidence="2" key="2">
    <citation type="journal article" date="2015" name="Fish Shellfish Immunol.">
        <title>Early steps in the European eel (Anguilla anguilla)-Vibrio vulnificus interaction in the gills: Role of the RtxA13 toxin.</title>
        <authorList>
            <person name="Callol A."/>
            <person name="Pajuelo D."/>
            <person name="Ebbesson L."/>
            <person name="Teles M."/>
            <person name="MacKenzie S."/>
            <person name="Amaro C."/>
        </authorList>
    </citation>
    <scope>NUCLEOTIDE SEQUENCE</scope>
</reference>
<dbReference type="AlphaFoldDB" id="A0A0E9XVC5"/>
<evidence type="ECO:0000256" key="1">
    <source>
        <dbReference type="SAM" id="Phobius"/>
    </source>
</evidence>
<name>A0A0E9XVC5_ANGAN</name>
<reference evidence="2" key="1">
    <citation type="submission" date="2014-11" db="EMBL/GenBank/DDBJ databases">
        <authorList>
            <person name="Amaro Gonzalez C."/>
        </authorList>
    </citation>
    <scope>NUCLEOTIDE SEQUENCE</scope>
</reference>